<sequence length="431" mass="49347">MAKTCSYAEDCLFEPSAECSCRNPSVFLCEKHLQIHIRSPSTQNHKIKALIIPIQNESKQIILSELIKLRCNLSDFSLQYTNKVQDLVKNIYKKYHKSMGEIKNLDNSLKKLCEIVTRIQEVKLFEKNPPIAMILQHEKESLLGKFKELDLMKLDFLYKGQTIKARIIENVTKAMNKDFSDLVEGKCPNNHRLLLSLDTDIFYKYFAGIFSSVRCNICKSNISNQSLHCRLCFFDICTSCSNEKKYINYQRINCPQMHQMSWIPNISASYDSLSVSCNLCRTDYTGSGWRCQICDYDICPRCGILKGVLAPFVNPAICSLGHKLLCVEVPHEMPCVMCSERIDYPHWHCEECLYSLCLQCSALIGFGFARCDIGHQMVSYKKVKSSWSLRSDCCKECKKKLKDSGFACTSCKVYLCDGCLSVTPIKFMKSN</sequence>
<keyword evidence="1" id="KW-0479">Metal-binding</keyword>
<keyword evidence="2" id="KW-0863">Zinc-finger</keyword>
<proteinExistence type="predicted"/>
<name>A0A1R2APB4_9CILI</name>
<dbReference type="SMART" id="SM00291">
    <property type="entry name" value="ZnF_ZZ"/>
    <property type="match status" value="2"/>
</dbReference>
<comment type="caution">
    <text evidence="5">The sequence shown here is derived from an EMBL/GenBank/DDBJ whole genome shotgun (WGS) entry which is preliminary data.</text>
</comment>
<evidence type="ECO:0000313" key="6">
    <source>
        <dbReference type="Proteomes" id="UP000187209"/>
    </source>
</evidence>
<evidence type="ECO:0000256" key="2">
    <source>
        <dbReference type="ARBA" id="ARBA00022771"/>
    </source>
</evidence>
<evidence type="ECO:0000256" key="1">
    <source>
        <dbReference type="ARBA" id="ARBA00022723"/>
    </source>
</evidence>
<dbReference type="GO" id="GO:0008270">
    <property type="term" value="F:zinc ion binding"/>
    <property type="evidence" value="ECO:0007669"/>
    <property type="project" value="UniProtKB-KW"/>
</dbReference>
<dbReference type="Proteomes" id="UP000187209">
    <property type="component" value="Unassembled WGS sequence"/>
</dbReference>
<reference evidence="5 6" key="1">
    <citation type="submission" date="2016-11" db="EMBL/GenBank/DDBJ databases">
        <title>The macronuclear genome of Stentor coeruleus: a giant cell with tiny introns.</title>
        <authorList>
            <person name="Slabodnick M."/>
            <person name="Ruby J.G."/>
            <person name="Reiff S.B."/>
            <person name="Swart E.C."/>
            <person name="Gosai S."/>
            <person name="Prabakaran S."/>
            <person name="Witkowska E."/>
            <person name="Larue G.E."/>
            <person name="Fisher S."/>
            <person name="Freeman R.M."/>
            <person name="Gunawardena J."/>
            <person name="Chu W."/>
            <person name="Stover N.A."/>
            <person name="Gregory B.D."/>
            <person name="Nowacki M."/>
            <person name="Derisi J."/>
            <person name="Roy S.W."/>
            <person name="Marshall W.F."/>
            <person name="Sood P."/>
        </authorList>
    </citation>
    <scope>NUCLEOTIDE SEQUENCE [LARGE SCALE GENOMIC DNA]</scope>
    <source>
        <strain evidence="5">WM001</strain>
    </source>
</reference>
<organism evidence="5 6">
    <name type="scientific">Stentor coeruleus</name>
    <dbReference type="NCBI Taxonomy" id="5963"/>
    <lineage>
        <taxon>Eukaryota</taxon>
        <taxon>Sar</taxon>
        <taxon>Alveolata</taxon>
        <taxon>Ciliophora</taxon>
        <taxon>Postciliodesmatophora</taxon>
        <taxon>Heterotrichea</taxon>
        <taxon>Heterotrichida</taxon>
        <taxon>Stentoridae</taxon>
        <taxon>Stentor</taxon>
    </lineage>
</organism>
<accession>A0A1R2APB4</accession>
<gene>
    <name evidence="5" type="ORF">SteCoe_36826</name>
</gene>
<evidence type="ECO:0000259" key="4">
    <source>
        <dbReference type="SMART" id="SM00291"/>
    </source>
</evidence>
<dbReference type="OrthoDB" id="24526at2759"/>
<evidence type="ECO:0000256" key="3">
    <source>
        <dbReference type="ARBA" id="ARBA00022833"/>
    </source>
</evidence>
<protein>
    <recommendedName>
        <fullName evidence="4">ZZ-type domain-containing protein</fullName>
    </recommendedName>
</protein>
<dbReference type="InterPro" id="IPR000433">
    <property type="entry name" value="Znf_ZZ"/>
</dbReference>
<keyword evidence="6" id="KW-1185">Reference proteome</keyword>
<feature type="domain" description="ZZ-type" evidence="4">
    <location>
        <begin position="209"/>
        <end position="251"/>
    </location>
</feature>
<keyword evidence="3" id="KW-0862">Zinc</keyword>
<dbReference type="SUPFAM" id="SSF57850">
    <property type="entry name" value="RING/U-box"/>
    <property type="match status" value="1"/>
</dbReference>
<dbReference type="EMBL" id="MPUH01001742">
    <property type="protein sequence ID" value="OMJ66354.1"/>
    <property type="molecule type" value="Genomic_DNA"/>
</dbReference>
<feature type="domain" description="ZZ-type" evidence="4">
    <location>
        <begin position="271"/>
        <end position="312"/>
    </location>
</feature>
<evidence type="ECO:0000313" key="5">
    <source>
        <dbReference type="EMBL" id="OMJ66354.1"/>
    </source>
</evidence>
<dbReference type="AlphaFoldDB" id="A0A1R2APB4"/>